<evidence type="ECO:0000259" key="3">
    <source>
        <dbReference type="Pfam" id="PF12624"/>
    </source>
</evidence>
<evidence type="ECO:0000256" key="2">
    <source>
        <dbReference type="ARBA" id="ARBA00022448"/>
    </source>
</evidence>
<reference evidence="4" key="1">
    <citation type="journal article" date="2012" name="Nature">
        <title>The oyster genome reveals stress adaptation and complexity of shell formation.</title>
        <authorList>
            <person name="Zhang G."/>
            <person name="Fang X."/>
            <person name="Guo X."/>
            <person name="Li L."/>
            <person name="Luo R."/>
            <person name="Xu F."/>
            <person name="Yang P."/>
            <person name="Zhang L."/>
            <person name="Wang X."/>
            <person name="Qi H."/>
            <person name="Xiong Z."/>
            <person name="Que H."/>
            <person name="Xie Y."/>
            <person name="Holland P.W."/>
            <person name="Paps J."/>
            <person name="Zhu Y."/>
            <person name="Wu F."/>
            <person name="Chen Y."/>
            <person name="Wang J."/>
            <person name="Peng C."/>
            <person name="Meng J."/>
            <person name="Yang L."/>
            <person name="Liu J."/>
            <person name="Wen B."/>
            <person name="Zhang N."/>
            <person name="Huang Z."/>
            <person name="Zhu Q."/>
            <person name="Feng Y."/>
            <person name="Mount A."/>
            <person name="Hedgecock D."/>
            <person name="Xu Z."/>
            <person name="Liu Y."/>
            <person name="Domazet-Loso T."/>
            <person name="Du Y."/>
            <person name="Sun X."/>
            <person name="Zhang S."/>
            <person name="Liu B."/>
            <person name="Cheng P."/>
            <person name="Jiang X."/>
            <person name="Li J."/>
            <person name="Fan D."/>
            <person name="Wang W."/>
            <person name="Fu W."/>
            <person name="Wang T."/>
            <person name="Wang B."/>
            <person name="Zhang J."/>
            <person name="Peng Z."/>
            <person name="Li Y."/>
            <person name="Li N."/>
            <person name="Wang J."/>
            <person name="Chen M."/>
            <person name="He Y."/>
            <person name="Tan F."/>
            <person name="Song X."/>
            <person name="Zheng Q."/>
            <person name="Huang R."/>
            <person name="Yang H."/>
            <person name="Du X."/>
            <person name="Chen L."/>
            <person name="Yang M."/>
            <person name="Gaffney P.M."/>
            <person name="Wang S."/>
            <person name="Luo L."/>
            <person name="She Z."/>
            <person name="Ming Y."/>
            <person name="Huang W."/>
            <person name="Zhang S."/>
            <person name="Huang B."/>
            <person name="Zhang Y."/>
            <person name="Qu T."/>
            <person name="Ni P."/>
            <person name="Miao G."/>
            <person name="Wang J."/>
            <person name="Wang Q."/>
            <person name="Steinberg C.E."/>
            <person name="Wang H."/>
            <person name="Li N."/>
            <person name="Qian L."/>
            <person name="Zhang G."/>
            <person name="Li Y."/>
            <person name="Yang H."/>
            <person name="Liu X."/>
            <person name="Wang J."/>
            <person name="Yin Y."/>
            <person name="Wang J."/>
        </authorList>
    </citation>
    <scope>NUCLEOTIDE SEQUENCE [LARGE SCALE GENOMIC DNA]</scope>
    <source>
        <strain evidence="4">05x7-T-G4-1.051#20</strain>
    </source>
</reference>
<dbReference type="InterPro" id="IPR026854">
    <property type="entry name" value="VPS13_N"/>
</dbReference>
<name>K1QGZ4_MAGGI</name>
<dbReference type="EMBL" id="JH817668">
    <property type="protein sequence ID" value="EKC20906.1"/>
    <property type="molecule type" value="Genomic_DNA"/>
</dbReference>
<dbReference type="GO" id="GO:0045053">
    <property type="term" value="P:protein retention in Golgi apparatus"/>
    <property type="evidence" value="ECO:0007669"/>
    <property type="project" value="TreeGrafter"/>
</dbReference>
<dbReference type="HOGENOM" id="CLU_097652_1_0_1"/>
<accession>K1QGZ4</accession>
<gene>
    <name evidence="4" type="ORF">CGI_10005094</name>
</gene>
<evidence type="ECO:0000313" key="4">
    <source>
        <dbReference type="EMBL" id="EKC20906.1"/>
    </source>
</evidence>
<protein>
    <submittedName>
        <fullName evidence="4">Vacuolar protein sorting-associated protein 13C</fullName>
    </submittedName>
</protein>
<proteinExistence type="inferred from homology"/>
<keyword evidence="2" id="KW-0813">Transport</keyword>
<organism evidence="4">
    <name type="scientific">Magallana gigas</name>
    <name type="common">Pacific oyster</name>
    <name type="synonym">Crassostrea gigas</name>
    <dbReference type="NCBI Taxonomy" id="29159"/>
    <lineage>
        <taxon>Eukaryota</taxon>
        <taxon>Metazoa</taxon>
        <taxon>Spiralia</taxon>
        <taxon>Lophotrochozoa</taxon>
        <taxon>Mollusca</taxon>
        <taxon>Bivalvia</taxon>
        <taxon>Autobranchia</taxon>
        <taxon>Pteriomorphia</taxon>
        <taxon>Ostreida</taxon>
        <taxon>Ostreoidea</taxon>
        <taxon>Ostreidae</taxon>
        <taxon>Magallana</taxon>
    </lineage>
</organism>
<evidence type="ECO:0000256" key="1">
    <source>
        <dbReference type="ARBA" id="ARBA00006545"/>
    </source>
</evidence>
<comment type="similarity">
    <text evidence="1">Belongs to the VPS13 family.</text>
</comment>
<dbReference type="InterPro" id="IPR026847">
    <property type="entry name" value="VPS13"/>
</dbReference>
<dbReference type="InParanoid" id="K1QGZ4"/>
<dbReference type="PANTHER" id="PTHR16166:SF93">
    <property type="entry name" value="INTERMEMBRANE LIPID TRANSFER PROTEIN VPS13"/>
    <property type="match status" value="1"/>
</dbReference>
<feature type="domain" description="Chorein N-terminal" evidence="3">
    <location>
        <begin position="2"/>
        <end position="124"/>
    </location>
</feature>
<sequence length="155" mass="17281">MVFESLVADLINKYLGDFVENLDRSQLKIGIWGGDVVLQNLDLKESALDDLDLPVKIKAGHIGKLTLKIPWKNLYTESVVASIDGLYALAVPNVAIKYNAEKEEKAKQESKQRKLLQIEEAKKAATDKGPYHCRVSAPVVTCLDNVKMAYPLQKQ</sequence>
<dbReference type="Pfam" id="PF12624">
    <property type="entry name" value="VPS13_N"/>
    <property type="match status" value="1"/>
</dbReference>
<dbReference type="PANTHER" id="PTHR16166">
    <property type="entry name" value="VACUOLAR PROTEIN SORTING-ASSOCIATED PROTEIN VPS13"/>
    <property type="match status" value="1"/>
</dbReference>
<dbReference type="AlphaFoldDB" id="K1QGZ4"/>
<dbReference type="GO" id="GO:0006623">
    <property type="term" value="P:protein targeting to vacuole"/>
    <property type="evidence" value="ECO:0007669"/>
    <property type="project" value="TreeGrafter"/>
</dbReference>